<dbReference type="Proteomes" id="UP000284763">
    <property type="component" value="Unassembled WGS sequence"/>
</dbReference>
<dbReference type="EC" id="6.1.1.27" evidence="6"/>
<dbReference type="AlphaFoldDB" id="A0A424Z3R6"/>
<dbReference type="Gene3D" id="3.30.930.10">
    <property type="entry name" value="Bira Bifunctional Protein, Domain 2"/>
    <property type="match status" value="1"/>
</dbReference>
<reference evidence="8 9" key="1">
    <citation type="submission" date="2018-08" db="EMBL/GenBank/DDBJ databases">
        <title>The metabolism and importance of syntrophic acetate oxidation coupled to methane or sulfide production in haloalkaline environments.</title>
        <authorList>
            <person name="Timmers P.H.A."/>
            <person name="Vavourakis C.D."/>
            <person name="Sorokin D.Y."/>
            <person name="Sinninghe Damste J.S."/>
            <person name="Muyzer G."/>
            <person name="Stams A.J.M."/>
            <person name="Plugge C.M."/>
        </authorList>
    </citation>
    <scope>NUCLEOTIDE SEQUENCE [LARGE SCALE GENOMIC DNA]</scope>
    <source>
        <strain evidence="8">MSAO_Arc3</strain>
    </source>
</reference>
<dbReference type="Pfam" id="PF18006">
    <property type="entry name" value="SepRS_C"/>
    <property type="match status" value="1"/>
</dbReference>
<dbReference type="HAMAP" id="MF_01674">
    <property type="entry name" value="Sep_tRNA_synth"/>
    <property type="match status" value="1"/>
</dbReference>
<comment type="similarity">
    <text evidence="6">Belongs to the class-II aminoacyl-tRNA synthetase family. O-phosphoseryl-tRNA(Cys) synthetase subfamily.</text>
</comment>
<gene>
    <name evidence="6" type="primary">sepS</name>
    <name evidence="8" type="ORF">D5R95_01645</name>
</gene>
<evidence type="ECO:0000313" key="8">
    <source>
        <dbReference type="EMBL" id="RQD90715.1"/>
    </source>
</evidence>
<dbReference type="GO" id="GO:0043816">
    <property type="term" value="F:phosphoserine-tRNA(Cys) ligase activity"/>
    <property type="evidence" value="ECO:0007669"/>
    <property type="project" value="UniProtKB-EC"/>
</dbReference>
<comment type="catalytic activity">
    <reaction evidence="6">
        <text>tRNA(Cys) + O-phospho-L-serine + ATP = O-phospho-L-seryl-tRNA(Cys) + AMP + diphosphate</text>
        <dbReference type="Rhea" id="RHEA:25678"/>
        <dbReference type="Rhea" id="RHEA-COMP:9661"/>
        <dbReference type="Rhea" id="RHEA-COMP:9719"/>
        <dbReference type="ChEBI" id="CHEBI:30616"/>
        <dbReference type="ChEBI" id="CHEBI:33019"/>
        <dbReference type="ChEBI" id="CHEBI:57524"/>
        <dbReference type="ChEBI" id="CHEBI:78442"/>
        <dbReference type="ChEBI" id="CHEBI:78551"/>
        <dbReference type="ChEBI" id="CHEBI:456215"/>
        <dbReference type="EC" id="6.1.1.27"/>
    </reaction>
</comment>
<dbReference type="GO" id="GO:0043039">
    <property type="term" value="P:tRNA aminoacylation"/>
    <property type="evidence" value="ECO:0007669"/>
    <property type="project" value="UniProtKB-UniRule"/>
</dbReference>
<evidence type="ECO:0000256" key="1">
    <source>
        <dbReference type="ARBA" id="ARBA00022598"/>
    </source>
</evidence>
<dbReference type="InterPro" id="IPR002319">
    <property type="entry name" value="Phenylalanyl-tRNA_Synthase"/>
</dbReference>
<keyword evidence="2 6" id="KW-0547">Nucleotide-binding</keyword>
<dbReference type="NCBIfam" id="TIGR00470">
    <property type="entry name" value="sepS"/>
    <property type="match status" value="1"/>
</dbReference>
<dbReference type="InterPro" id="IPR006195">
    <property type="entry name" value="aa-tRNA-synth_II"/>
</dbReference>
<comment type="function">
    <text evidence="6">Catalyzes the attachment of O-phosphoserine (Sep) to tRNA(Cys).</text>
</comment>
<keyword evidence="3 6" id="KW-0067">ATP-binding</keyword>
<name>A0A424Z3R6_9EURY</name>
<evidence type="ECO:0000256" key="5">
    <source>
        <dbReference type="ARBA" id="ARBA00023146"/>
    </source>
</evidence>
<dbReference type="EMBL" id="QZAB01000110">
    <property type="protein sequence ID" value="RQD90715.1"/>
    <property type="molecule type" value="Genomic_DNA"/>
</dbReference>
<feature type="binding site" evidence="6">
    <location>
        <position position="328"/>
    </location>
    <ligand>
        <name>substrate</name>
    </ligand>
</feature>
<dbReference type="GO" id="GO:0005524">
    <property type="term" value="F:ATP binding"/>
    <property type="evidence" value="ECO:0007669"/>
    <property type="project" value="UniProtKB-UniRule"/>
</dbReference>
<dbReference type="GO" id="GO:0006412">
    <property type="term" value="P:translation"/>
    <property type="evidence" value="ECO:0007669"/>
    <property type="project" value="UniProtKB-KW"/>
</dbReference>
<keyword evidence="4 6" id="KW-0648">Protein biosynthesis</keyword>
<feature type="binding site" evidence="6">
    <location>
        <begin position="276"/>
        <end position="277"/>
    </location>
    <ligand>
        <name>substrate</name>
    </ligand>
</feature>
<dbReference type="GO" id="GO:0000049">
    <property type="term" value="F:tRNA binding"/>
    <property type="evidence" value="ECO:0007669"/>
    <property type="project" value="InterPro"/>
</dbReference>
<keyword evidence="1 6" id="KW-0436">Ligase</keyword>
<dbReference type="Pfam" id="PF01409">
    <property type="entry name" value="tRNA-synt_2d"/>
    <property type="match status" value="1"/>
</dbReference>
<feature type="binding site" evidence="6">
    <location>
        <begin position="189"/>
        <end position="191"/>
    </location>
    <ligand>
        <name>substrate</name>
    </ligand>
</feature>
<evidence type="ECO:0000256" key="6">
    <source>
        <dbReference type="HAMAP-Rule" id="MF_01674"/>
    </source>
</evidence>
<dbReference type="InterPro" id="IPR041590">
    <property type="entry name" value="SepRS_C"/>
</dbReference>
<feature type="binding site" evidence="6">
    <location>
        <begin position="234"/>
        <end position="236"/>
    </location>
    <ligand>
        <name>substrate</name>
    </ligand>
</feature>
<dbReference type="PROSITE" id="PS50862">
    <property type="entry name" value="AA_TRNA_LIGASE_II"/>
    <property type="match status" value="1"/>
</dbReference>
<evidence type="ECO:0000313" key="9">
    <source>
        <dbReference type="Proteomes" id="UP000284763"/>
    </source>
</evidence>
<feature type="domain" description="Aminoacyl-transfer RNA synthetases class-II family profile" evidence="7">
    <location>
        <begin position="177"/>
        <end position="352"/>
    </location>
</feature>
<proteinExistence type="inferred from homology"/>
<keyword evidence="5 6" id="KW-0030">Aminoacyl-tRNA synthetase</keyword>
<dbReference type="SUPFAM" id="SSF55681">
    <property type="entry name" value="Class II aaRS and biotin synthetases"/>
    <property type="match status" value="1"/>
</dbReference>
<evidence type="ECO:0000256" key="3">
    <source>
        <dbReference type="ARBA" id="ARBA00022840"/>
    </source>
</evidence>
<protein>
    <recommendedName>
        <fullName evidence="6">O-phosphoserine--tRNA(Cys) ligase</fullName>
        <shortName evidence="6">O-phosphoserine--tRNA ligase</shortName>
        <ecNumber evidence="6">6.1.1.27</ecNumber>
    </recommendedName>
    <alternativeName>
        <fullName evidence="6">Non-canonical O-phosphoseryl-tRNA(Cys) synthetase</fullName>
    </alternativeName>
    <alternativeName>
        <fullName evidence="6">O-phosphoseryl-tRNA(Cys) synthetase</fullName>
        <shortName evidence="6">SepRS</shortName>
    </alternativeName>
</protein>
<evidence type="ECO:0000256" key="4">
    <source>
        <dbReference type="ARBA" id="ARBA00022917"/>
    </source>
</evidence>
<comment type="caution">
    <text evidence="8">The sequence shown here is derived from an EMBL/GenBank/DDBJ whole genome shotgun (WGS) entry which is preliminary data.</text>
</comment>
<dbReference type="InterPro" id="IPR005246">
    <property type="entry name" value="O-Pseryl-tRNA(Cys)_ligase"/>
</dbReference>
<sequence length="541" mass="61992">MKFDPSDIRKKTFQDFDSTWMEGKKLIEKPSINNQYPRMKQVKFGKPHPIYDTISKLREAYMRMGFDEMMNPLIVDEKDVQKQFSHEALAVLDRCFYLSGLPRPNVGISDSKIESIRTIIGEIDENDIDSIRNVLHSYKKGDIEGDDLIYEISSRLDISDSKVVEMIDGVFPEFKELKPEPSTKTLRSHMTSGWFISLGEMISRVKPPLQLFSIDRCFRREQQEDPSRLITYHSASCIIMDENLNLDIGKAVAEGLLSQFGFEKFKFKLDEKRSKYYIPDTQIEVFAYHPILEKGDSKYNDGWIEIATFGIYSPTALSMYDIPYPVMNLGLGVERLAMILHDSKDVRALSYPQVPKYSDWVMKDNEIAKLVSVDKIPNTSSGFEIMDSIIEMCEEKSNTESPCEFLAWEGTIDDKHVSVWVIEPEENTKLCGPAVFNEVVVYNNDILGLPRNKKWRKAFDNDSACTGIRFIDSFAARCAWDIEQAVVAGVQDVESRVRIVKVPSEINIVLDPLINKYITSHKKKIDLRGPVFTTVRAVIES</sequence>
<evidence type="ECO:0000256" key="2">
    <source>
        <dbReference type="ARBA" id="ARBA00022741"/>
    </source>
</evidence>
<organism evidence="8 9">
    <name type="scientific">Methanosalsum natronophilum</name>
    <dbReference type="NCBI Taxonomy" id="768733"/>
    <lineage>
        <taxon>Archaea</taxon>
        <taxon>Methanobacteriati</taxon>
        <taxon>Methanobacteriota</taxon>
        <taxon>Stenosarchaea group</taxon>
        <taxon>Methanomicrobia</taxon>
        <taxon>Methanosarcinales</taxon>
        <taxon>Methanosarcinaceae</taxon>
        <taxon>Methanosalsum</taxon>
    </lineage>
</organism>
<comment type="subunit">
    <text evidence="6">Homotetramer. Interacts with SepCysS.</text>
</comment>
<dbReference type="InterPro" id="IPR045864">
    <property type="entry name" value="aa-tRNA-synth_II/BPL/LPL"/>
</dbReference>
<accession>A0A424Z3R6</accession>
<evidence type="ECO:0000259" key="7">
    <source>
        <dbReference type="PROSITE" id="PS50862"/>
    </source>
</evidence>